<name>A0A1B0XW76_9CAUD</name>
<dbReference type="GeneID" id="30307038"/>
<evidence type="ECO:0000313" key="2">
    <source>
        <dbReference type="Proteomes" id="UP000202854"/>
    </source>
</evidence>
<protein>
    <submittedName>
        <fullName evidence="1">Putative tail fiber protein</fullName>
    </submittedName>
</protein>
<accession>A0A1B0XW76</accession>
<dbReference type="RefSeq" id="YP_009321703.1">
    <property type="nucleotide sequence ID" value="NC_031909.1"/>
</dbReference>
<organism evidence="1 2">
    <name type="scientific">Campylobacter phage PC14</name>
    <dbReference type="NCBI Taxonomy" id="1541686"/>
    <lineage>
        <taxon>Viruses</taxon>
        <taxon>Duplodnaviria</taxon>
        <taxon>Heunggongvirae</taxon>
        <taxon>Uroviricota</taxon>
        <taxon>Caudoviricetes</taxon>
        <taxon>Connertonviridae</taxon>
        <taxon>Fletchervirus</taxon>
        <taxon>Fletchervirus NCTC12673</taxon>
    </lineage>
</organism>
<dbReference type="KEGG" id="vg:30307038"/>
<dbReference type="EMBL" id="KX236333">
    <property type="protein sequence ID" value="ANH51396.1"/>
    <property type="molecule type" value="Genomic_DNA"/>
</dbReference>
<gene>
    <name evidence="1" type="ORF">PC14_00103</name>
</gene>
<dbReference type="Proteomes" id="UP000202854">
    <property type="component" value="Segment"/>
</dbReference>
<evidence type="ECO:0000313" key="1">
    <source>
        <dbReference type="EMBL" id="ANH51396.1"/>
    </source>
</evidence>
<proteinExistence type="predicted"/>
<reference evidence="1 2" key="1">
    <citation type="submission" date="2016-05" db="EMBL/GenBank/DDBJ databases">
        <title>Campylobacter bacteriophages isolated in Slovenia.</title>
        <authorList>
            <person name="Janez N."/>
            <person name="Peterka M."/>
            <person name="Accetto T."/>
        </authorList>
    </citation>
    <scope>NUCLEOTIDE SEQUENCE [LARGE SCALE GENOMIC DNA]</scope>
    <source>
        <strain evidence="1 2">PC14</strain>
    </source>
</reference>
<sequence length="40" mass="4807">MIEPKREPTQDFFVCLLKEPRWISTDLISYFINTRSQLSC</sequence>